<reference evidence="1" key="1">
    <citation type="submission" date="2006-10" db="EMBL/GenBank/DDBJ databases">
        <authorList>
            <person name="Amadeo P."/>
            <person name="Zhao Q."/>
            <person name="Wortman J."/>
            <person name="Fraser-Liggett C."/>
            <person name="Carlton J."/>
        </authorList>
    </citation>
    <scope>NUCLEOTIDE SEQUENCE</scope>
    <source>
        <strain evidence="1">G3</strain>
    </source>
</reference>
<dbReference type="InParanoid" id="A2F1T2"/>
<dbReference type="VEuPathDB" id="TrichDB:TVAGG3_0038090"/>
<dbReference type="Proteomes" id="UP000001542">
    <property type="component" value="Unassembled WGS sequence"/>
</dbReference>
<dbReference type="EMBL" id="DS113577">
    <property type="protein sequence ID" value="EAY01132.1"/>
    <property type="molecule type" value="Genomic_DNA"/>
</dbReference>
<name>A2F1T2_TRIV3</name>
<evidence type="ECO:0008006" key="3">
    <source>
        <dbReference type="Google" id="ProtNLM"/>
    </source>
</evidence>
<evidence type="ECO:0000313" key="2">
    <source>
        <dbReference type="Proteomes" id="UP000001542"/>
    </source>
</evidence>
<keyword evidence="2" id="KW-1185">Reference proteome</keyword>
<protein>
    <recommendedName>
        <fullName evidence="3">DUF3447 domain-containing protein</fullName>
    </recommendedName>
</protein>
<dbReference type="SMR" id="A2F1T2"/>
<proteinExistence type="predicted"/>
<dbReference type="KEGG" id="tva:4758957"/>
<evidence type="ECO:0000313" key="1">
    <source>
        <dbReference type="EMBL" id="EAY01132.1"/>
    </source>
</evidence>
<dbReference type="AlphaFoldDB" id="A2F1T2"/>
<dbReference type="RefSeq" id="XP_001313984.1">
    <property type="nucleotide sequence ID" value="XM_001313979.1"/>
</dbReference>
<reference evidence="1" key="2">
    <citation type="journal article" date="2007" name="Science">
        <title>Draft genome sequence of the sexually transmitted pathogen Trichomonas vaginalis.</title>
        <authorList>
            <person name="Carlton J.M."/>
            <person name="Hirt R.P."/>
            <person name="Silva J.C."/>
            <person name="Delcher A.L."/>
            <person name="Schatz M."/>
            <person name="Zhao Q."/>
            <person name="Wortman J.R."/>
            <person name="Bidwell S.L."/>
            <person name="Alsmark U.C.M."/>
            <person name="Besteiro S."/>
            <person name="Sicheritz-Ponten T."/>
            <person name="Noel C.J."/>
            <person name="Dacks J.B."/>
            <person name="Foster P.G."/>
            <person name="Simillion C."/>
            <person name="Van de Peer Y."/>
            <person name="Miranda-Saavedra D."/>
            <person name="Barton G.J."/>
            <person name="Westrop G.D."/>
            <person name="Mueller S."/>
            <person name="Dessi D."/>
            <person name="Fiori P.L."/>
            <person name="Ren Q."/>
            <person name="Paulsen I."/>
            <person name="Zhang H."/>
            <person name="Bastida-Corcuera F.D."/>
            <person name="Simoes-Barbosa A."/>
            <person name="Brown M.T."/>
            <person name="Hayes R.D."/>
            <person name="Mukherjee M."/>
            <person name="Okumura C.Y."/>
            <person name="Schneider R."/>
            <person name="Smith A.J."/>
            <person name="Vanacova S."/>
            <person name="Villalvazo M."/>
            <person name="Haas B.J."/>
            <person name="Pertea M."/>
            <person name="Feldblyum T.V."/>
            <person name="Utterback T.R."/>
            <person name="Shu C.L."/>
            <person name="Osoegawa K."/>
            <person name="de Jong P.J."/>
            <person name="Hrdy I."/>
            <person name="Horvathova L."/>
            <person name="Zubacova Z."/>
            <person name="Dolezal P."/>
            <person name="Malik S.B."/>
            <person name="Logsdon J.M. Jr."/>
            <person name="Henze K."/>
            <person name="Gupta A."/>
            <person name="Wang C.C."/>
            <person name="Dunne R.L."/>
            <person name="Upcroft J.A."/>
            <person name="Upcroft P."/>
            <person name="White O."/>
            <person name="Salzberg S.L."/>
            <person name="Tang P."/>
            <person name="Chiu C.-H."/>
            <person name="Lee Y.-S."/>
            <person name="Embley T.M."/>
            <person name="Coombs G.H."/>
            <person name="Mottram J.C."/>
            <person name="Tachezy J."/>
            <person name="Fraser-Liggett C.M."/>
            <person name="Johnson P.J."/>
        </authorList>
    </citation>
    <scope>NUCLEOTIDE SEQUENCE [LARGE SCALE GENOMIC DNA]</scope>
    <source>
        <strain evidence="1">G3</strain>
    </source>
</reference>
<dbReference type="VEuPathDB" id="TrichDB:TVAG_040370"/>
<gene>
    <name evidence="1" type="ORF">TVAG_040370</name>
</gene>
<sequence length="257" mass="30772">MGTEYDQKLYNQLMEKYKEYDEVLEKLYNIKPEIVEDLFIKIKNVLKKYKMYPIFFINVIATFLQYNSYAAESYWTIVDMLMKEYKIKIGQQALEYPGRLKILLMQNYPKKLLFLKKMQFKVKDIFIPNTDKTIEDHFKNDDVSYFKDKPIQFLINYFNLCIKLGAVSCYKYFKSQGLQPCSDNLEQAIVGRNKEILIDVIENLPQKCFMFTKYEQIRDLELIQLLEKHNQTFDASSTADYYNLPGYLYLLSKKMLI</sequence>
<accession>A2F1T2</accession>
<organism evidence="1 2">
    <name type="scientific">Trichomonas vaginalis (strain ATCC PRA-98 / G3)</name>
    <dbReference type="NCBI Taxonomy" id="412133"/>
    <lineage>
        <taxon>Eukaryota</taxon>
        <taxon>Metamonada</taxon>
        <taxon>Parabasalia</taxon>
        <taxon>Trichomonadida</taxon>
        <taxon>Trichomonadidae</taxon>
        <taxon>Trichomonas</taxon>
    </lineage>
</organism>